<gene>
    <name evidence="3" type="ORF">BBH99_18520</name>
    <name evidence="4" type="ORF">SAMN05444407_103119</name>
</gene>
<dbReference type="InterPro" id="IPR050708">
    <property type="entry name" value="T6SS_VgrG/RHS"/>
</dbReference>
<evidence type="ECO:0000313" key="4">
    <source>
        <dbReference type="EMBL" id="SHL26507.1"/>
    </source>
</evidence>
<dbReference type="PANTHER" id="PTHR32305:SF15">
    <property type="entry name" value="PROTEIN RHSA-RELATED"/>
    <property type="match status" value="1"/>
</dbReference>
<dbReference type="InterPro" id="IPR022385">
    <property type="entry name" value="Rhs_assc_core"/>
</dbReference>
<name>A0A1M6Z7S1_9FLAO</name>
<dbReference type="Pfam" id="PF20041">
    <property type="entry name" value="DUF6443"/>
    <property type="match status" value="1"/>
</dbReference>
<dbReference type="Proteomes" id="UP000093508">
    <property type="component" value="Unassembled WGS sequence"/>
</dbReference>
<sequence length="1202" mass="136640">MKKILIPIGILLLGQCLQAQLTQGENYIQSKTYLDYNGTTPTKSSETVQYFDGLGRLKQVVNVKVSPQGKDVVSHNEYDQFGRQVKDYLPIPQPTSLNGAIIPNPLTNTANTPYGSEKIYSEKILEKSPLDRIQQQIQVGNDWSNKPVKFGYDANIPGEVYNFVTTTIFQNGATLSTIKVSENNSVSSNGYYNANTLYKNTIEDEDGNKTIEFRNEQDQTLLVRKNDGTQNIDTYYVYNEYDQLAFVISPKAMRLLIDNGLADSEPVQDPILSDLCYQYRYDGKNRLVEKKLPGKGWEYMVYDKADRLVLTQDANLRATGQWLFTKYDQFSRPIYTGILDSPPGRIQQIGAVEGHGVNIETRNTSGWNNSGMDIFYSTDKAYPTTNFKVLSVNYYDTYPSYSFTPPFPTTIQGADTLTETLSSEGRSTKGLPVMSLVKNIEDDNWTKNYTYYDAKGRVIGTHSINHLGGYTKTESRLDFAGVAQSVITRHKRLATDTERVITENFEYDHQNRLLVHKHQVDANPVEILTQNKYNELSQLESKKVGGITIGSSLQQMDYKYNIRGWLTQINDPANLNGKLFGYEIKYNNPLYTTQSSGRFNGNIAEIDWRNSSEDVLKRYNYEYDSLNRLKNGFYSEPHVTNPANGNFDEYLTYDVNGNINTLKRNAIPVSGQTSALVDNLEYKYTGNRLNQVIESAMNDTGYEGGNNMIDYDANGNMINMVDKGINTIGYNYLSLPNSYSIENKSFGLTTYIGLNYLYRADGTKLRKVYSSRPVRGLTSYTTTDYLDGFQYSYRKGGGICITCRTESAFEEQAYENLGKTFPDLGETPTWKLEFVPTSEGFYSFTENRYIYQYKDHLGNARVSFARNSAGVLEVTDINNYYPFGLNHISGMFGLSNFGALYSYKYNGKELQETGMYDYGARMYMPDLGRWGVIDPLAEKYTRHSPYNYAVNNPIRFIDPDGRAVIDGGGSITYTEEDAQRAFSQLKDLMSSKPIDDITVKSNGIVSNILRNGKSNRFFDESGTQLFFNDSAQDDKYMLSQVFNVGDRLYYPISFSALKSQVTSVYHNNQLMLMNGMDSWGSKINSYVDLFLNSYNFGFGKGSDFTYSFLVPFLQSKNIEVTNENLNAKFIPNAFFRFGNVNMIYNTFDAGNFMWGAWTKYIGLSAEKAMWGARMNEFGNESSRDQNAIWRGHQYFYKGTYKK</sequence>
<evidence type="ECO:0000313" key="6">
    <source>
        <dbReference type="Proteomes" id="UP000184069"/>
    </source>
</evidence>
<dbReference type="STRING" id="1423959.SAMN05444407_103119"/>
<proteinExistence type="predicted"/>
<dbReference type="AlphaFoldDB" id="A0A1M6Z7S1"/>
<dbReference type="PANTHER" id="PTHR32305">
    <property type="match status" value="1"/>
</dbReference>
<feature type="signal peptide" evidence="1">
    <location>
        <begin position="1"/>
        <end position="19"/>
    </location>
</feature>
<dbReference type="InterPro" id="IPR045619">
    <property type="entry name" value="DUF6443"/>
</dbReference>
<dbReference type="EMBL" id="FRBM01000003">
    <property type="protein sequence ID" value="SHL26507.1"/>
    <property type="molecule type" value="Genomic_DNA"/>
</dbReference>
<reference evidence="3 5" key="1">
    <citation type="submission" date="2016-07" db="EMBL/GenBank/DDBJ databases">
        <authorList>
            <person name="Jeong J.-J."/>
            <person name="Kim D.W."/>
            <person name="Sang M.K."/>
            <person name="Choi I.-G."/>
            <person name="Kim K.D."/>
        </authorList>
    </citation>
    <scope>NUCLEOTIDE SEQUENCE [LARGE SCALE GENOMIC DNA]</scope>
    <source>
        <strain evidence="3 5">C-26</strain>
    </source>
</reference>
<dbReference type="RefSeq" id="WP_066693286.1">
    <property type="nucleotide sequence ID" value="NZ_FRBM01000003.1"/>
</dbReference>
<evidence type="ECO:0000313" key="5">
    <source>
        <dbReference type="Proteomes" id="UP000093508"/>
    </source>
</evidence>
<accession>A0A1M6Z7S1</accession>
<feature type="chain" id="PRO_5009923166" evidence="1">
    <location>
        <begin position="20"/>
        <end position="1202"/>
    </location>
</feature>
<evidence type="ECO:0000313" key="3">
    <source>
        <dbReference type="EMBL" id="OCA79538.1"/>
    </source>
</evidence>
<keyword evidence="1" id="KW-0732">Signal</keyword>
<dbReference type="Proteomes" id="UP000184069">
    <property type="component" value="Unassembled WGS sequence"/>
</dbReference>
<protein>
    <submittedName>
        <fullName evidence="4">RHS repeat-associated core domain-containing protein</fullName>
    </submittedName>
</protein>
<feature type="domain" description="DUF6443" evidence="2">
    <location>
        <begin position="32"/>
        <end position="149"/>
    </location>
</feature>
<dbReference type="Gene3D" id="2.180.10.10">
    <property type="entry name" value="RHS repeat-associated core"/>
    <property type="match status" value="1"/>
</dbReference>
<organism evidence="4 6">
    <name type="scientific">Chryseobacterium contaminans</name>
    <dbReference type="NCBI Taxonomy" id="1423959"/>
    <lineage>
        <taxon>Bacteria</taxon>
        <taxon>Pseudomonadati</taxon>
        <taxon>Bacteroidota</taxon>
        <taxon>Flavobacteriia</taxon>
        <taxon>Flavobacteriales</taxon>
        <taxon>Weeksellaceae</taxon>
        <taxon>Chryseobacterium group</taxon>
        <taxon>Chryseobacterium</taxon>
    </lineage>
</organism>
<dbReference type="EMBL" id="MAYF01000071">
    <property type="protein sequence ID" value="OCA79538.1"/>
    <property type="molecule type" value="Genomic_DNA"/>
</dbReference>
<keyword evidence="5" id="KW-1185">Reference proteome</keyword>
<dbReference type="NCBIfam" id="TIGR03696">
    <property type="entry name" value="Rhs_assc_core"/>
    <property type="match status" value="1"/>
</dbReference>
<evidence type="ECO:0000256" key="1">
    <source>
        <dbReference type="SAM" id="SignalP"/>
    </source>
</evidence>
<reference evidence="4 6" key="2">
    <citation type="submission" date="2016-11" db="EMBL/GenBank/DDBJ databases">
        <authorList>
            <person name="Jaros S."/>
            <person name="Januszkiewicz K."/>
            <person name="Wedrychowicz H."/>
        </authorList>
    </citation>
    <scope>NUCLEOTIDE SEQUENCE [LARGE SCALE GENOMIC DNA]</scope>
    <source>
        <strain evidence="4 6">DSM 27621</strain>
    </source>
</reference>
<dbReference type="OrthoDB" id="2972467at2"/>
<evidence type="ECO:0000259" key="2">
    <source>
        <dbReference type="Pfam" id="PF20041"/>
    </source>
</evidence>